<evidence type="ECO:0000313" key="2">
    <source>
        <dbReference type="Proteomes" id="UP001204579"/>
    </source>
</evidence>
<keyword evidence="1" id="KW-0131">Cell cycle</keyword>
<dbReference type="RefSeq" id="WP_235300312.1">
    <property type="nucleotide sequence ID" value="NZ_JADYTI010000001.1"/>
</dbReference>
<evidence type="ECO:0000313" key="1">
    <source>
        <dbReference type="EMBL" id="MCR8873306.1"/>
    </source>
</evidence>
<organism evidence="1 2">
    <name type="scientific">Phocaeicola barnesiae</name>
    <dbReference type="NCBI Taxonomy" id="376804"/>
    <lineage>
        <taxon>Bacteria</taxon>
        <taxon>Pseudomonadati</taxon>
        <taxon>Bacteroidota</taxon>
        <taxon>Bacteroidia</taxon>
        <taxon>Bacteroidales</taxon>
        <taxon>Bacteroidaceae</taxon>
        <taxon>Phocaeicola</taxon>
    </lineage>
</organism>
<accession>A0AAW5MY08</accession>
<comment type="caution">
    <text evidence="1">The sequence shown here is derived from an EMBL/GenBank/DDBJ whole genome shotgun (WGS) entry which is preliminary data.</text>
</comment>
<dbReference type="EMBL" id="JANRHJ010000004">
    <property type="protein sequence ID" value="MCR8873306.1"/>
    <property type="molecule type" value="Genomic_DNA"/>
</dbReference>
<name>A0AAW5MY08_9BACT</name>
<protein>
    <submittedName>
        <fullName evidence="1">Cell division protein FtsQ/DivIB</fullName>
    </submittedName>
</protein>
<proteinExistence type="predicted"/>
<gene>
    <name evidence="1" type="ORF">NW209_04610</name>
</gene>
<keyword evidence="1" id="KW-0132">Cell division</keyword>
<keyword evidence="2" id="KW-1185">Reference proteome</keyword>
<dbReference type="Proteomes" id="UP001204579">
    <property type="component" value="Unassembled WGS sequence"/>
</dbReference>
<dbReference type="AlphaFoldDB" id="A0AAW5MY08"/>
<sequence length="245" mass="28325">MIKRIFILCLSILVIGYLVVAITTMNRKPDNEVCKGMELTVKDSVDYGYITPNGIRNILKNSKLYPEGKRLGDINVRALEKALDNHPFISEAECYLTSGGKVHVEVYQRIPLLRIMSSNGDDYYIDHKGKIMPVQGTSVHVAVATGFIDRKFARKELYELALYLQTDPFWKSQIEQINVTSKKELELVPRVGDHLIFLGKGENYQEKFRRLKIFYNEALNRVGWNKYERISIEFNNQIICTKKEK</sequence>
<reference evidence="1 2" key="1">
    <citation type="submission" date="2022-08" db="EMBL/GenBank/DDBJ databases">
        <authorList>
            <person name="Zeman M."/>
            <person name="Kubasova T."/>
        </authorList>
    </citation>
    <scope>NUCLEOTIDE SEQUENCE [LARGE SCALE GENOMIC DNA]</scope>
    <source>
        <strain evidence="1 2">ET62</strain>
    </source>
</reference>
<dbReference type="GO" id="GO:0051301">
    <property type="term" value="P:cell division"/>
    <property type="evidence" value="ECO:0007669"/>
    <property type="project" value="UniProtKB-KW"/>
</dbReference>